<dbReference type="Gene3D" id="2.60.40.60">
    <property type="entry name" value="Cadherins"/>
    <property type="match status" value="5"/>
</dbReference>
<name>A0A9W9YEL5_9CNID</name>
<dbReference type="InterPro" id="IPR020894">
    <property type="entry name" value="Cadherin_CS"/>
</dbReference>
<evidence type="ECO:0000256" key="3">
    <source>
        <dbReference type="ARBA" id="ARBA00022692"/>
    </source>
</evidence>
<gene>
    <name evidence="14" type="ORF">OS493_010160</name>
</gene>
<dbReference type="CDD" id="cd11304">
    <property type="entry name" value="Cadherin_repeat"/>
    <property type="match status" value="5"/>
</dbReference>
<dbReference type="FunFam" id="2.60.40.60:FF:000020">
    <property type="entry name" value="Dachsous cadherin-related 1b"/>
    <property type="match status" value="3"/>
</dbReference>
<sequence>MVYAFDAAGNKASAKVRYWIQDVNDHSPHFPSQYYNVTVGEAVDINQQIFSATALDEDLEVNAEILYEITDGNEDGMFKLKDSYHCSVLLVKALDFESRSSYVLNITASNYQKSFSNWTVLSISVADEDDLPARFSAFEYKTSVREDAAVGTSIIQVTATDQDKINDPVTYELVESTNKHSLFVINISTGVISLNGTLDREVVPEYRLQVLAHSTFHLPDHVTVDVQIGDVNDNLPVFTETFYSFTIKENAGINAIVGQVKAGDTDQGNNATFSYSLLGSEHPFAINPDTGVLVVNGSLDQEKQEHYSLLVFARETQTVEKYSSNVTVIVKVEDRNDNSPRFDKPFYEVTVDEELPIGTLILQVFANDSDASSNAHVTYSLVPDVNNHYQDFSISPVNGSIKSAKQLDRETNTAYYLIVKAENSAVQSHMRSSTVLVKVTLQDINDHIPTFDEQFYTVTVTESTAVNTTILTVKATDKDFAGNGAISYSLEDENVGHVFNIEQSSGTISVAKDLDREKEDVYKLVVKAKDGGNK</sequence>
<dbReference type="PRINTS" id="PR00205">
    <property type="entry name" value="CADHERIN"/>
</dbReference>
<feature type="domain" description="Cadherin" evidence="13">
    <location>
        <begin position="136"/>
        <end position="238"/>
    </location>
</feature>
<keyword evidence="10" id="KW-1015">Disulfide bond</keyword>
<dbReference type="FunFam" id="2.60.40.60:FF:000024">
    <property type="entry name" value="FAT atypical cadherin 3"/>
    <property type="match status" value="1"/>
</dbReference>
<evidence type="ECO:0000256" key="11">
    <source>
        <dbReference type="ARBA" id="ARBA00023180"/>
    </source>
</evidence>
<evidence type="ECO:0000256" key="8">
    <source>
        <dbReference type="ARBA" id="ARBA00022989"/>
    </source>
</evidence>
<dbReference type="GO" id="GO:0005509">
    <property type="term" value="F:calcium ion binding"/>
    <property type="evidence" value="ECO:0007669"/>
    <property type="project" value="UniProtKB-UniRule"/>
</dbReference>
<keyword evidence="15" id="KW-1185">Reference proteome</keyword>
<dbReference type="InterPro" id="IPR050971">
    <property type="entry name" value="Cadherin-domain_protein"/>
</dbReference>
<evidence type="ECO:0000256" key="1">
    <source>
        <dbReference type="ARBA" id="ARBA00004167"/>
    </source>
</evidence>
<dbReference type="GO" id="GO:0005911">
    <property type="term" value="C:cell-cell junction"/>
    <property type="evidence" value="ECO:0007669"/>
    <property type="project" value="TreeGrafter"/>
</dbReference>
<dbReference type="InterPro" id="IPR015919">
    <property type="entry name" value="Cadherin-like_sf"/>
</dbReference>
<feature type="non-terminal residue" evidence="14">
    <location>
        <position position="1"/>
    </location>
</feature>
<keyword evidence="9" id="KW-0472">Membrane</keyword>
<dbReference type="InterPro" id="IPR002126">
    <property type="entry name" value="Cadherin-like_dom"/>
</dbReference>
<evidence type="ECO:0000256" key="9">
    <source>
        <dbReference type="ARBA" id="ARBA00023136"/>
    </source>
</evidence>
<keyword evidence="8" id="KW-1133">Transmembrane helix</keyword>
<evidence type="ECO:0000256" key="4">
    <source>
        <dbReference type="ARBA" id="ARBA00022729"/>
    </source>
</evidence>
<keyword evidence="3" id="KW-0812">Transmembrane</keyword>
<protein>
    <recommendedName>
        <fullName evidence="13">Cadherin domain-containing protein</fullName>
    </recommendedName>
</protein>
<evidence type="ECO:0000256" key="10">
    <source>
        <dbReference type="ARBA" id="ARBA00023157"/>
    </source>
</evidence>
<dbReference type="Proteomes" id="UP001163046">
    <property type="component" value="Unassembled WGS sequence"/>
</dbReference>
<organism evidence="14 15">
    <name type="scientific">Desmophyllum pertusum</name>
    <dbReference type="NCBI Taxonomy" id="174260"/>
    <lineage>
        <taxon>Eukaryota</taxon>
        <taxon>Metazoa</taxon>
        <taxon>Cnidaria</taxon>
        <taxon>Anthozoa</taxon>
        <taxon>Hexacorallia</taxon>
        <taxon>Scleractinia</taxon>
        <taxon>Caryophylliina</taxon>
        <taxon>Caryophylliidae</taxon>
        <taxon>Desmophyllum</taxon>
    </lineage>
</organism>
<evidence type="ECO:0000256" key="12">
    <source>
        <dbReference type="PROSITE-ProRule" id="PRU00043"/>
    </source>
</evidence>
<keyword evidence="6 12" id="KW-0106">Calcium</keyword>
<feature type="domain" description="Cadherin" evidence="13">
    <location>
        <begin position="343"/>
        <end position="451"/>
    </location>
</feature>
<reference evidence="14" key="1">
    <citation type="submission" date="2023-01" db="EMBL/GenBank/DDBJ databases">
        <title>Genome assembly of the deep-sea coral Lophelia pertusa.</title>
        <authorList>
            <person name="Herrera S."/>
            <person name="Cordes E."/>
        </authorList>
    </citation>
    <scope>NUCLEOTIDE SEQUENCE</scope>
    <source>
        <strain evidence="14">USNM1676648</strain>
        <tissue evidence="14">Polyp</tissue>
    </source>
</reference>
<comment type="caution">
    <text evidence="14">The sequence shown here is derived from an EMBL/GenBank/DDBJ whole genome shotgun (WGS) entry which is preliminary data.</text>
</comment>
<proteinExistence type="predicted"/>
<evidence type="ECO:0000313" key="15">
    <source>
        <dbReference type="Proteomes" id="UP001163046"/>
    </source>
</evidence>
<dbReference type="OrthoDB" id="6252479at2759"/>
<dbReference type="PROSITE" id="PS00232">
    <property type="entry name" value="CADHERIN_1"/>
    <property type="match status" value="3"/>
</dbReference>
<evidence type="ECO:0000256" key="2">
    <source>
        <dbReference type="ARBA" id="ARBA00022536"/>
    </source>
</evidence>
<evidence type="ECO:0000259" key="13">
    <source>
        <dbReference type="PROSITE" id="PS50268"/>
    </source>
</evidence>
<dbReference type="GO" id="GO:0007156">
    <property type="term" value="P:homophilic cell adhesion via plasma membrane adhesion molecules"/>
    <property type="evidence" value="ECO:0007669"/>
    <property type="project" value="InterPro"/>
</dbReference>
<dbReference type="PANTHER" id="PTHR24025:SF28">
    <property type="entry name" value="PUTATIVE-RELATED"/>
    <property type="match status" value="1"/>
</dbReference>
<keyword evidence="4" id="KW-0732">Signal</keyword>
<dbReference type="SMART" id="SM00112">
    <property type="entry name" value="CA"/>
    <property type="match status" value="5"/>
</dbReference>
<comment type="subcellular location">
    <subcellularLocation>
        <location evidence="1">Membrane</location>
        <topology evidence="1">Single-pass membrane protein</topology>
    </subcellularLocation>
</comment>
<dbReference type="EMBL" id="MU827781">
    <property type="protein sequence ID" value="KAJ7337301.1"/>
    <property type="molecule type" value="Genomic_DNA"/>
</dbReference>
<accession>A0A9W9YEL5</accession>
<feature type="domain" description="Cadherin" evidence="13">
    <location>
        <begin position="31"/>
        <end position="135"/>
    </location>
</feature>
<dbReference type="SUPFAM" id="SSF49313">
    <property type="entry name" value="Cadherin-like"/>
    <property type="match status" value="5"/>
</dbReference>
<dbReference type="Pfam" id="PF00028">
    <property type="entry name" value="Cadherin"/>
    <property type="match status" value="5"/>
</dbReference>
<evidence type="ECO:0000313" key="14">
    <source>
        <dbReference type="EMBL" id="KAJ7337301.1"/>
    </source>
</evidence>
<feature type="domain" description="Cadherin" evidence="13">
    <location>
        <begin position="239"/>
        <end position="342"/>
    </location>
</feature>
<keyword evidence="2" id="KW-0245">EGF-like domain</keyword>
<dbReference type="GO" id="GO:0005886">
    <property type="term" value="C:plasma membrane"/>
    <property type="evidence" value="ECO:0007669"/>
    <property type="project" value="InterPro"/>
</dbReference>
<dbReference type="AlphaFoldDB" id="A0A9W9YEL5"/>
<keyword evidence="5" id="KW-0677">Repeat</keyword>
<evidence type="ECO:0000256" key="5">
    <source>
        <dbReference type="ARBA" id="ARBA00022737"/>
    </source>
</evidence>
<feature type="domain" description="Cadherin" evidence="13">
    <location>
        <begin position="452"/>
        <end position="533"/>
    </location>
</feature>
<keyword evidence="7" id="KW-0130">Cell adhesion</keyword>
<evidence type="ECO:0000256" key="6">
    <source>
        <dbReference type="ARBA" id="ARBA00022837"/>
    </source>
</evidence>
<dbReference type="PROSITE" id="PS50268">
    <property type="entry name" value="CADHERIN_2"/>
    <property type="match status" value="5"/>
</dbReference>
<evidence type="ECO:0000256" key="7">
    <source>
        <dbReference type="ARBA" id="ARBA00022889"/>
    </source>
</evidence>
<keyword evidence="11" id="KW-0325">Glycoprotein</keyword>
<dbReference type="PANTHER" id="PTHR24025">
    <property type="entry name" value="DESMOGLEIN FAMILY MEMBER"/>
    <property type="match status" value="1"/>
</dbReference>